<proteinExistence type="predicted"/>
<dbReference type="RefSeq" id="WP_264791246.1">
    <property type="nucleotide sequence ID" value="NZ_AP026867.1"/>
</dbReference>
<dbReference type="EMBL" id="AP026867">
    <property type="protein sequence ID" value="BDS09896.1"/>
    <property type="molecule type" value="Genomic_DNA"/>
</dbReference>
<evidence type="ECO:0000313" key="3">
    <source>
        <dbReference type="Proteomes" id="UP001060919"/>
    </source>
</evidence>
<protein>
    <submittedName>
        <fullName evidence="2">Uncharacterized protein</fullName>
    </submittedName>
</protein>
<feature type="chain" id="PRO_5037977943" evidence="1">
    <location>
        <begin position="19"/>
        <end position="131"/>
    </location>
</feature>
<organism evidence="2 3">
    <name type="scientific">Aureispira anguillae</name>
    <dbReference type="NCBI Taxonomy" id="2864201"/>
    <lineage>
        <taxon>Bacteria</taxon>
        <taxon>Pseudomonadati</taxon>
        <taxon>Bacteroidota</taxon>
        <taxon>Saprospiria</taxon>
        <taxon>Saprospirales</taxon>
        <taxon>Saprospiraceae</taxon>
        <taxon>Aureispira</taxon>
    </lineage>
</organism>
<gene>
    <name evidence="2" type="ORF">AsAng_0006010</name>
</gene>
<keyword evidence="1" id="KW-0732">Signal</keyword>
<feature type="signal peptide" evidence="1">
    <location>
        <begin position="1"/>
        <end position="18"/>
    </location>
</feature>
<name>A0A916DQY4_9BACT</name>
<dbReference type="Proteomes" id="UP001060919">
    <property type="component" value="Chromosome"/>
</dbReference>
<dbReference type="AlphaFoldDB" id="A0A916DQY4"/>
<accession>A0A916DQY4</accession>
<keyword evidence="3" id="KW-1185">Reference proteome</keyword>
<evidence type="ECO:0000313" key="2">
    <source>
        <dbReference type="EMBL" id="BDS09896.1"/>
    </source>
</evidence>
<sequence length="131" mass="14768">MNFIAVLLIASICCCSFGACQTIEKNTTYITQYPPLPLNESIQDYHGKKICLQGKKATVIHQHMMKGSISNEQHIYIDYNKGQQLVAYYNNLKIPNDKKVHKFYGTVHKISGAGKGGGPHTEYYLDLDKVE</sequence>
<dbReference type="KEGG" id="aup:AsAng_0006010"/>
<evidence type="ECO:0000256" key="1">
    <source>
        <dbReference type="SAM" id="SignalP"/>
    </source>
</evidence>
<reference evidence="2" key="1">
    <citation type="submission" date="2022-09" db="EMBL/GenBank/DDBJ databases">
        <title>Aureispira anguillicida sp. nov., isolated from Leptocephalus of Japanese eel Anguilla japonica.</title>
        <authorList>
            <person name="Yuasa K."/>
            <person name="Mekata T."/>
            <person name="Ikunari K."/>
        </authorList>
    </citation>
    <scope>NUCLEOTIDE SEQUENCE</scope>
    <source>
        <strain evidence="2">EL160426</strain>
    </source>
</reference>